<reference evidence="2 3" key="1">
    <citation type="journal article" date="2018" name="Mol. Biol. Evol.">
        <title>Broad Genomic Sampling Reveals a Smut Pathogenic Ancestry of the Fungal Clade Ustilaginomycotina.</title>
        <authorList>
            <person name="Kijpornyongpan T."/>
            <person name="Mondo S.J."/>
            <person name="Barry K."/>
            <person name="Sandor L."/>
            <person name="Lee J."/>
            <person name="Lipzen A."/>
            <person name="Pangilinan J."/>
            <person name="LaButti K."/>
            <person name="Hainaut M."/>
            <person name="Henrissat B."/>
            <person name="Grigoriev I.V."/>
            <person name="Spatafora J.W."/>
            <person name="Aime M.C."/>
        </authorList>
    </citation>
    <scope>NUCLEOTIDE SEQUENCE [LARGE SCALE GENOMIC DNA]</scope>
    <source>
        <strain evidence="2 3">MCA 5214</strain>
    </source>
</reference>
<gene>
    <name evidence="2" type="ORF">BDZ90DRAFT_232327</name>
</gene>
<feature type="compositionally biased region" description="Low complexity" evidence="1">
    <location>
        <begin position="1"/>
        <end position="16"/>
    </location>
</feature>
<dbReference type="AlphaFoldDB" id="A0A316UW49"/>
<evidence type="ECO:0000313" key="2">
    <source>
        <dbReference type="EMBL" id="PWN27345.1"/>
    </source>
</evidence>
<proteinExistence type="predicted"/>
<dbReference type="GeneID" id="37028030"/>
<organism evidence="2 3">
    <name type="scientific">Jaminaea rosea</name>
    <dbReference type="NCBI Taxonomy" id="1569628"/>
    <lineage>
        <taxon>Eukaryota</taxon>
        <taxon>Fungi</taxon>
        <taxon>Dikarya</taxon>
        <taxon>Basidiomycota</taxon>
        <taxon>Ustilaginomycotina</taxon>
        <taxon>Exobasidiomycetes</taxon>
        <taxon>Microstromatales</taxon>
        <taxon>Microstromatales incertae sedis</taxon>
        <taxon>Jaminaea</taxon>
    </lineage>
</organism>
<dbReference type="EMBL" id="KZ819668">
    <property type="protein sequence ID" value="PWN27345.1"/>
    <property type="molecule type" value="Genomic_DNA"/>
</dbReference>
<dbReference type="RefSeq" id="XP_025361957.1">
    <property type="nucleotide sequence ID" value="XM_025506207.1"/>
</dbReference>
<feature type="compositionally biased region" description="Low complexity" evidence="1">
    <location>
        <begin position="151"/>
        <end position="163"/>
    </location>
</feature>
<evidence type="ECO:0000313" key="3">
    <source>
        <dbReference type="Proteomes" id="UP000245884"/>
    </source>
</evidence>
<keyword evidence="3" id="KW-1185">Reference proteome</keyword>
<name>A0A316UW49_9BASI</name>
<dbReference type="Proteomes" id="UP000245884">
    <property type="component" value="Unassembled WGS sequence"/>
</dbReference>
<protein>
    <submittedName>
        <fullName evidence="2">Uncharacterized protein</fullName>
    </submittedName>
</protein>
<accession>A0A316UW49</accession>
<feature type="compositionally biased region" description="Acidic residues" evidence="1">
    <location>
        <begin position="111"/>
        <end position="125"/>
    </location>
</feature>
<feature type="region of interest" description="Disordered" evidence="1">
    <location>
        <begin position="148"/>
        <end position="173"/>
    </location>
</feature>
<feature type="region of interest" description="Disordered" evidence="1">
    <location>
        <begin position="185"/>
        <end position="211"/>
    </location>
</feature>
<evidence type="ECO:0000256" key="1">
    <source>
        <dbReference type="SAM" id="MobiDB-lite"/>
    </source>
</evidence>
<feature type="region of interest" description="Disordered" evidence="1">
    <location>
        <begin position="111"/>
        <end position="131"/>
    </location>
</feature>
<sequence length="211" mass="22243">MSASASTSTSATSAATRPATGVASPHDGQDDSALARAVLPPRPGSPLLRFAPPLVFPITTIAGVTPYTTATMSAWCPAPWAPCCFSSRVQAAPSPLPLATADHEVPCIIEDIDSGDDDEDEDDNADPTAPLKKPLYLSVAEELTEIRARQEQQQMTATPATTMSRPNSATHYTSLEAQIALMKSQIQERENAKRPATVATAANGRASPNHH</sequence>
<feature type="region of interest" description="Disordered" evidence="1">
    <location>
        <begin position="1"/>
        <end position="39"/>
    </location>
</feature>
<feature type="compositionally biased region" description="Polar residues" evidence="1">
    <location>
        <begin position="164"/>
        <end position="173"/>
    </location>
</feature>